<feature type="transmembrane region" description="Helical" evidence="1">
    <location>
        <begin position="60"/>
        <end position="80"/>
    </location>
</feature>
<feature type="transmembrane region" description="Helical" evidence="1">
    <location>
        <begin position="302"/>
        <end position="319"/>
    </location>
</feature>
<name>A0A919SW64_9ACTN</name>
<accession>A0A919SW64</accession>
<dbReference type="InterPro" id="IPR046264">
    <property type="entry name" value="DUF6297"/>
</dbReference>
<keyword evidence="1" id="KW-1133">Transmembrane helix</keyword>
<dbReference type="EMBL" id="BOQL01000077">
    <property type="protein sequence ID" value="GIM78769.1"/>
    <property type="molecule type" value="Genomic_DNA"/>
</dbReference>
<feature type="transmembrane region" description="Helical" evidence="1">
    <location>
        <begin position="367"/>
        <end position="388"/>
    </location>
</feature>
<gene>
    <name evidence="2" type="ORF">Aau02nite_82470</name>
</gene>
<protein>
    <submittedName>
        <fullName evidence="2">Uncharacterized protein</fullName>
    </submittedName>
</protein>
<feature type="transmembrane region" description="Helical" evidence="1">
    <location>
        <begin position="465"/>
        <end position="485"/>
    </location>
</feature>
<proteinExistence type="predicted"/>
<feature type="transmembrane region" description="Helical" evidence="1">
    <location>
        <begin position="111"/>
        <end position="131"/>
    </location>
</feature>
<comment type="caution">
    <text evidence="2">The sequence shown here is derived from an EMBL/GenBank/DDBJ whole genome shotgun (WGS) entry which is preliminary data.</text>
</comment>
<feature type="transmembrane region" description="Helical" evidence="1">
    <location>
        <begin position="176"/>
        <end position="196"/>
    </location>
</feature>
<dbReference type="AlphaFoldDB" id="A0A919SW64"/>
<evidence type="ECO:0000313" key="2">
    <source>
        <dbReference type="EMBL" id="GIM78769.1"/>
    </source>
</evidence>
<dbReference type="Pfam" id="PF19814">
    <property type="entry name" value="DUF6297"/>
    <property type="match status" value="1"/>
</dbReference>
<evidence type="ECO:0000256" key="1">
    <source>
        <dbReference type="SAM" id="Phobius"/>
    </source>
</evidence>
<sequence>MTAPVSVGALRRWVRRTRSAHRERGETLGNYYFAVLFVLIVGGIVHKQIAAVVWPAEPNASELAGDSLMLVIAGGLYLALRRLGPLALSRPAASWLLTAPVSRRRLLLPSLWVALIGAAAAGAVGGLAVLGHVAARPVPGADALLPLVGLLLGGVLLLVALAAQTGRRWSAWVDQAAYLVVAAGLVGLVVDSAAGAPRAGPGWPAASVVTALAGALTVVVTVLFVLAVRRLAATPNERILEASRTAGTLFDSAYGMEPSFVTEMVERRYWAHRRLRSQRLWPRLPVLVAQDLVLLRRRPRRVLWVAGASTLPALLAHAPGWILGLAVLAGGLIAGGVTAGTIRTDAGNPFMLRLLGLSSRRAIGQRLWVPGVLSGLWYAAALTLLWALGDLPAGPWWALGLVLGPVGAAATMRKARVGFVDNGLMPLDTPMGSVSTGPVLNAVAGLDVLLLGLPMVVQIAQGGPLSWTGVLVQAAVAVIGMRAYLNATTETDRVELSGR</sequence>
<feature type="transmembrane region" description="Helical" evidence="1">
    <location>
        <begin position="31"/>
        <end position="54"/>
    </location>
</feature>
<feature type="transmembrane region" description="Helical" evidence="1">
    <location>
        <begin position="202"/>
        <end position="228"/>
    </location>
</feature>
<reference evidence="2" key="1">
    <citation type="submission" date="2021-03" db="EMBL/GenBank/DDBJ databases">
        <title>Whole genome shotgun sequence of Actinoplanes auranticolor NBRC 12245.</title>
        <authorList>
            <person name="Komaki H."/>
            <person name="Tamura T."/>
        </authorList>
    </citation>
    <scope>NUCLEOTIDE SEQUENCE</scope>
    <source>
        <strain evidence="2">NBRC 12245</strain>
    </source>
</reference>
<dbReference type="RefSeq" id="WP_212994043.1">
    <property type="nucleotide sequence ID" value="NZ_BAABEA010000002.1"/>
</dbReference>
<evidence type="ECO:0000313" key="3">
    <source>
        <dbReference type="Proteomes" id="UP000681340"/>
    </source>
</evidence>
<organism evidence="2 3">
    <name type="scientific">Actinoplanes auranticolor</name>
    <dbReference type="NCBI Taxonomy" id="47988"/>
    <lineage>
        <taxon>Bacteria</taxon>
        <taxon>Bacillati</taxon>
        <taxon>Actinomycetota</taxon>
        <taxon>Actinomycetes</taxon>
        <taxon>Micromonosporales</taxon>
        <taxon>Micromonosporaceae</taxon>
        <taxon>Actinoplanes</taxon>
    </lineage>
</organism>
<keyword evidence="3" id="KW-1185">Reference proteome</keyword>
<keyword evidence="1" id="KW-0472">Membrane</keyword>
<feature type="transmembrane region" description="Helical" evidence="1">
    <location>
        <begin position="325"/>
        <end position="346"/>
    </location>
</feature>
<feature type="transmembrane region" description="Helical" evidence="1">
    <location>
        <begin position="394"/>
        <end position="412"/>
    </location>
</feature>
<keyword evidence="1" id="KW-0812">Transmembrane</keyword>
<dbReference type="Proteomes" id="UP000681340">
    <property type="component" value="Unassembled WGS sequence"/>
</dbReference>
<feature type="transmembrane region" description="Helical" evidence="1">
    <location>
        <begin position="433"/>
        <end position="453"/>
    </location>
</feature>
<feature type="transmembrane region" description="Helical" evidence="1">
    <location>
        <begin position="143"/>
        <end position="164"/>
    </location>
</feature>